<reference evidence="3" key="1">
    <citation type="journal article" date="2020" name="mSystems">
        <title>Genome- and Community-Level Interaction Insights into Carbon Utilization and Element Cycling Functions of Hydrothermarchaeota in Hydrothermal Sediment.</title>
        <authorList>
            <person name="Zhou Z."/>
            <person name="Liu Y."/>
            <person name="Xu W."/>
            <person name="Pan J."/>
            <person name="Luo Z.H."/>
            <person name="Li M."/>
        </authorList>
    </citation>
    <scope>NUCLEOTIDE SEQUENCE [LARGE SCALE GENOMIC DNA]</scope>
    <source>
        <strain evidence="3">SpSt-349</strain>
    </source>
</reference>
<feature type="signal peptide" evidence="2">
    <location>
        <begin position="1"/>
        <end position="19"/>
    </location>
</feature>
<organism evidence="3">
    <name type="scientific">Geobacter metallireducens</name>
    <dbReference type="NCBI Taxonomy" id="28232"/>
    <lineage>
        <taxon>Bacteria</taxon>
        <taxon>Pseudomonadati</taxon>
        <taxon>Thermodesulfobacteriota</taxon>
        <taxon>Desulfuromonadia</taxon>
        <taxon>Geobacterales</taxon>
        <taxon>Geobacteraceae</taxon>
        <taxon>Geobacter</taxon>
    </lineage>
</organism>
<dbReference type="AlphaFoldDB" id="A0A831XEM4"/>
<evidence type="ECO:0000313" key="3">
    <source>
        <dbReference type="EMBL" id="HEN42594.1"/>
    </source>
</evidence>
<name>A0A831XEM4_GEOME</name>
<keyword evidence="1" id="KW-0175">Coiled coil</keyword>
<feature type="coiled-coil region" evidence="1">
    <location>
        <begin position="42"/>
        <end position="73"/>
    </location>
</feature>
<proteinExistence type="predicted"/>
<evidence type="ECO:0000256" key="1">
    <source>
        <dbReference type="SAM" id="Coils"/>
    </source>
</evidence>
<gene>
    <name evidence="3" type="ORF">ENQ87_09500</name>
</gene>
<sequence length="119" mass="14659">MKKMIVGTLLVLSASAAWAGDYDDEDRRERESRAWWSNEEKQRRLDQELERTQRQMELDKQEYREKMMLLEMEKIRDAVDRGGYHQNPYSWRRDFWEANGKQLKKTFRKHPKMQENIYN</sequence>
<dbReference type="EMBL" id="DSOV01000043">
    <property type="protein sequence ID" value="HEN42594.1"/>
    <property type="molecule type" value="Genomic_DNA"/>
</dbReference>
<feature type="chain" id="PRO_5033045202" description="CpxP superfamily protein" evidence="2">
    <location>
        <begin position="20"/>
        <end position="119"/>
    </location>
</feature>
<comment type="caution">
    <text evidence="3">The sequence shown here is derived from an EMBL/GenBank/DDBJ whole genome shotgun (WGS) entry which is preliminary data.</text>
</comment>
<protein>
    <recommendedName>
        <fullName evidence="4">CpxP superfamily protein</fullName>
    </recommendedName>
</protein>
<accession>A0A831XEM4</accession>
<evidence type="ECO:0008006" key="4">
    <source>
        <dbReference type="Google" id="ProtNLM"/>
    </source>
</evidence>
<evidence type="ECO:0000256" key="2">
    <source>
        <dbReference type="SAM" id="SignalP"/>
    </source>
</evidence>
<keyword evidence="2" id="KW-0732">Signal</keyword>